<dbReference type="SUPFAM" id="SSF53474">
    <property type="entry name" value="alpha/beta-Hydrolases"/>
    <property type="match status" value="1"/>
</dbReference>
<sequence length="233" mass="25270">MNQAINIQTEGGEFSAYVARPVADLAPVVIVLHEVFGVNEDIRLTCCELAGKGFIAIAPELFWRQDRGVDLGTSSQAEWRKGLELYAHYDRNVGVRDVVATMCAARQLEGASGKVGLLGFCLGGLMTYLTAARHRPDAAVAYHGGDTEKYLGEAPGISAPLLMHLAEEDEFISKIAQAQIKAALADVPSAEIFSYPNCHHAFARHNGLHYDARAAALANRRTETFLNQNLNSS</sequence>
<dbReference type="PANTHER" id="PTHR46623:SF6">
    <property type="entry name" value="ALPHA_BETA-HYDROLASES SUPERFAMILY PROTEIN"/>
    <property type="match status" value="1"/>
</dbReference>
<evidence type="ECO:0000313" key="3">
    <source>
        <dbReference type="Proteomes" id="UP000189796"/>
    </source>
</evidence>
<accession>A0A1M5NAP3</accession>
<evidence type="ECO:0000259" key="1">
    <source>
        <dbReference type="Pfam" id="PF01738"/>
    </source>
</evidence>
<feature type="domain" description="Dienelactone hydrolase" evidence="1">
    <location>
        <begin position="14"/>
        <end position="228"/>
    </location>
</feature>
<name>A0A1M5NAP3_9BRAD</name>
<dbReference type="InterPro" id="IPR002925">
    <property type="entry name" value="Dienelactn_hydro"/>
</dbReference>
<evidence type="ECO:0000313" key="2">
    <source>
        <dbReference type="EMBL" id="SHG86555.1"/>
    </source>
</evidence>
<dbReference type="GO" id="GO:0016787">
    <property type="term" value="F:hydrolase activity"/>
    <property type="evidence" value="ECO:0007669"/>
    <property type="project" value="InterPro"/>
</dbReference>
<dbReference type="InterPro" id="IPR029058">
    <property type="entry name" value="AB_hydrolase_fold"/>
</dbReference>
<reference evidence="2 3" key="1">
    <citation type="submission" date="2016-11" db="EMBL/GenBank/DDBJ databases">
        <authorList>
            <person name="Jaros S."/>
            <person name="Januszkiewicz K."/>
            <person name="Wedrychowicz H."/>
        </authorList>
    </citation>
    <scope>NUCLEOTIDE SEQUENCE [LARGE SCALE GENOMIC DNA]</scope>
    <source>
        <strain evidence="2 3">GAS138</strain>
    </source>
</reference>
<proteinExistence type="predicted"/>
<dbReference type="InterPro" id="IPR051049">
    <property type="entry name" value="Dienelactone_hydrolase-like"/>
</dbReference>
<dbReference type="Gene3D" id="3.40.50.1820">
    <property type="entry name" value="alpha/beta hydrolase"/>
    <property type="match status" value="1"/>
</dbReference>
<dbReference type="Pfam" id="PF01738">
    <property type="entry name" value="DLH"/>
    <property type="match status" value="1"/>
</dbReference>
<dbReference type="RefSeq" id="WP_079601834.1">
    <property type="nucleotide sequence ID" value="NZ_LT670817.1"/>
</dbReference>
<dbReference type="AlphaFoldDB" id="A0A1M5NAP3"/>
<dbReference type="OrthoDB" id="9771666at2"/>
<dbReference type="Proteomes" id="UP000189796">
    <property type="component" value="Chromosome I"/>
</dbReference>
<gene>
    <name evidence="2" type="ORF">SAMN05443248_2903</name>
</gene>
<organism evidence="2 3">
    <name type="scientific">Bradyrhizobium erythrophlei</name>
    <dbReference type="NCBI Taxonomy" id="1437360"/>
    <lineage>
        <taxon>Bacteria</taxon>
        <taxon>Pseudomonadati</taxon>
        <taxon>Pseudomonadota</taxon>
        <taxon>Alphaproteobacteria</taxon>
        <taxon>Hyphomicrobiales</taxon>
        <taxon>Nitrobacteraceae</taxon>
        <taxon>Bradyrhizobium</taxon>
    </lineage>
</organism>
<dbReference type="PANTHER" id="PTHR46623">
    <property type="entry name" value="CARBOXYMETHYLENEBUTENOLIDASE-RELATED"/>
    <property type="match status" value="1"/>
</dbReference>
<protein>
    <submittedName>
        <fullName evidence="2">Carboxymethylenebutenolidase</fullName>
    </submittedName>
</protein>
<dbReference type="EMBL" id="LT670817">
    <property type="protein sequence ID" value="SHG86555.1"/>
    <property type="molecule type" value="Genomic_DNA"/>
</dbReference>